<dbReference type="SMART" id="SM00382">
    <property type="entry name" value="AAA"/>
    <property type="match status" value="1"/>
</dbReference>
<dbReference type="GO" id="GO:0005524">
    <property type="term" value="F:ATP binding"/>
    <property type="evidence" value="ECO:0007669"/>
    <property type="project" value="UniProtKB-KW"/>
</dbReference>
<evidence type="ECO:0000256" key="1">
    <source>
        <dbReference type="ARBA" id="ARBA00007271"/>
    </source>
</evidence>
<keyword evidence="2 5" id="KW-0547">Nucleotide-binding</keyword>
<dbReference type="GO" id="GO:0005634">
    <property type="term" value="C:nucleus"/>
    <property type="evidence" value="ECO:0007669"/>
    <property type="project" value="TreeGrafter"/>
</dbReference>
<feature type="domain" description="AAA+ ATPase" evidence="6">
    <location>
        <begin position="157"/>
        <end position="310"/>
    </location>
</feature>
<dbReference type="Pfam" id="PF00004">
    <property type="entry name" value="AAA"/>
    <property type="match status" value="1"/>
</dbReference>
<evidence type="ECO:0000313" key="8">
    <source>
        <dbReference type="Proteomes" id="UP001373714"/>
    </source>
</evidence>
<evidence type="ECO:0000313" key="7">
    <source>
        <dbReference type="EMBL" id="KAK6362875.1"/>
    </source>
</evidence>
<proteinExistence type="inferred from homology"/>
<dbReference type="PROSITE" id="PS00674">
    <property type="entry name" value="AAA"/>
    <property type="match status" value="1"/>
</dbReference>
<dbReference type="InterPro" id="IPR003593">
    <property type="entry name" value="AAA+_ATPase"/>
</dbReference>
<dbReference type="SUPFAM" id="SSF52540">
    <property type="entry name" value="P-loop containing nucleoside triphosphate hydrolases"/>
    <property type="match status" value="1"/>
</dbReference>
<dbReference type="Proteomes" id="UP001373714">
    <property type="component" value="Unassembled WGS sequence"/>
</dbReference>
<name>A0AAV9VP01_9PEZI</name>
<reference evidence="7 8" key="1">
    <citation type="submission" date="2019-10" db="EMBL/GenBank/DDBJ databases">
        <authorList>
            <person name="Palmer J.M."/>
        </authorList>
    </citation>
    <scope>NUCLEOTIDE SEQUENCE [LARGE SCALE GENOMIC DNA]</scope>
    <source>
        <strain evidence="7 8">TWF730</strain>
    </source>
</reference>
<dbReference type="Gene3D" id="3.40.50.300">
    <property type="entry name" value="P-loop containing nucleotide triphosphate hydrolases"/>
    <property type="match status" value="1"/>
</dbReference>
<dbReference type="InterPro" id="IPR058249">
    <property type="entry name" value="Pch2_C"/>
</dbReference>
<dbReference type="PANTHER" id="PTHR45991">
    <property type="entry name" value="PACHYTENE CHECKPOINT PROTEIN 2"/>
    <property type="match status" value="1"/>
</dbReference>
<comment type="similarity">
    <text evidence="1">Belongs to the AAA ATPase family. PCH2 subfamily.</text>
</comment>
<dbReference type="GO" id="GO:0016887">
    <property type="term" value="F:ATP hydrolysis activity"/>
    <property type="evidence" value="ECO:0007669"/>
    <property type="project" value="InterPro"/>
</dbReference>
<keyword evidence="3 5" id="KW-0067">ATP-binding</keyword>
<dbReference type="GO" id="GO:0005694">
    <property type="term" value="C:chromosome"/>
    <property type="evidence" value="ECO:0007669"/>
    <property type="project" value="TreeGrafter"/>
</dbReference>
<dbReference type="InterPro" id="IPR003959">
    <property type="entry name" value="ATPase_AAA_core"/>
</dbReference>
<evidence type="ECO:0000259" key="6">
    <source>
        <dbReference type="SMART" id="SM00382"/>
    </source>
</evidence>
<dbReference type="Pfam" id="PF23242">
    <property type="entry name" value="AAA_lid_TRIP13_C"/>
    <property type="match status" value="2"/>
</dbReference>
<protein>
    <recommendedName>
        <fullName evidence="6">AAA+ ATPase domain-containing protein</fullName>
    </recommendedName>
</protein>
<gene>
    <name evidence="7" type="ORF">TWF730_000328</name>
</gene>
<sequence length="482" mass="53088">MSVTIEARLKPDYGGSLQEAIPVLRDWVTTNYGTLSLGQTLDGGDIMGTLAENIERLVVSDTSEGDALRGVATSTAKIRVHPYKYFKSPPQTVEIPMGNEAGDCCPTVLMHELPSVNFAATWDQLFFEPDIKPALLRFVTSILIFSDRGVSLDCVSWNRIILLHGGAGSGKTTLCRALAQKVAMRSFSKFNRTVLLEINTKTLLSRWFAESSKLVDALFNWIHTQTASAPDQFFCIMIDEVESLASSRRAAASANEPADAIRIVNSLLTSLDRLKCRRNVLILTTSNLLEVIDTAFLDRVDLCQHVAAPSLVATYSILLSCMQELIRCGIIIPENEEVCTLTSKKQPFRSCSSFPCRRRLNFGLFKRRLTYKGAFHEAVGVSTTKFSLSRIQASLYDYNMAHVFKTVRPDLPSSKLLAVAAQAKGLSGRALRRIPLLMHATSVEDESMGLSSALDAMRLVVEAEQKSARLAVVANKEVNSTI</sequence>
<dbReference type="PANTHER" id="PTHR45991:SF1">
    <property type="entry name" value="PACHYTENE CHECKPOINT PROTEIN 2 HOMOLOG"/>
    <property type="match status" value="1"/>
</dbReference>
<dbReference type="AlphaFoldDB" id="A0AAV9VP01"/>
<dbReference type="EMBL" id="JAVHNS010000001">
    <property type="protein sequence ID" value="KAK6362875.1"/>
    <property type="molecule type" value="Genomic_DNA"/>
</dbReference>
<evidence type="ECO:0000256" key="4">
    <source>
        <dbReference type="ARBA" id="ARBA00023254"/>
    </source>
</evidence>
<evidence type="ECO:0000256" key="2">
    <source>
        <dbReference type="ARBA" id="ARBA00022741"/>
    </source>
</evidence>
<keyword evidence="4" id="KW-0469">Meiosis</keyword>
<dbReference type="InterPro" id="IPR044539">
    <property type="entry name" value="Pch2-like"/>
</dbReference>
<dbReference type="InterPro" id="IPR003960">
    <property type="entry name" value="ATPase_AAA_CS"/>
</dbReference>
<dbReference type="GO" id="GO:0051598">
    <property type="term" value="P:meiotic recombination checkpoint signaling"/>
    <property type="evidence" value="ECO:0007669"/>
    <property type="project" value="TreeGrafter"/>
</dbReference>
<evidence type="ECO:0000256" key="3">
    <source>
        <dbReference type="ARBA" id="ARBA00022840"/>
    </source>
</evidence>
<keyword evidence="8" id="KW-1185">Reference proteome</keyword>
<dbReference type="GO" id="GO:0007131">
    <property type="term" value="P:reciprocal meiotic recombination"/>
    <property type="evidence" value="ECO:0007669"/>
    <property type="project" value="TreeGrafter"/>
</dbReference>
<dbReference type="InterPro" id="IPR027417">
    <property type="entry name" value="P-loop_NTPase"/>
</dbReference>
<accession>A0AAV9VP01</accession>
<comment type="caution">
    <text evidence="7">The sequence shown here is derived from an EMBL/GenBank/DDBJ whole genome shotgun (WGS) entry which is preliminary data.</text>
</comment>
<evidence type="ECO:0000256" key="5">
    <source>
        <dbReference type="RuleBase" id="RU003651"/>
    </source>
</evidence>
<organism evidence="7 8">
    <name type="scientific">Orbilia blumenaviensis</name>
    <dbReference type="NCBI Taxonomy" id="1796055"/>
    <lineage>
        <taxon>Eukaryota</taxon>
        <taxon>Fungi</taxon>
        <taxon>Dikarya</taxon>
        <taxon>Ascomycota</taxon>
        <taxon>Pezizomycotina</taxon>
        <taxon>Orbiliomycetes</taxon>
        <taxon>Orbiliales</taxon>
        <taxon>Orbiliaceae</taxon>
        <taxon>Orbilia</taxon>
    </lineage>
</organism>